<dbReference type="PANTHER" id="PTHR33371">
    <property type="entry name" value="INTERMEMBRANE PHOSPHOLIPID TRANSPORT SYSTEM BINDING PROTEIN MLAD-RELATED"/>
    <property type="match status" value="1"/>
</dbReference>
<name>A0A841AW57_9PSEU</name>
<dbReference type="Pfam" id="PF11887">
    <property type="entry name" value="Mce4_CUP1"/>
    <property type="match status" value="1"/>
</dbReference>
<feature type="region of interest" description="Disordered" evidence="1">
    <location>
        <begin position="331"/>
        <end position="396"/>
    </location>
</feature>
<proteinExistence type="predicted"/>
<feature type="compositionally biased region" description="Polar residues" evidence="1">
    <location>
        <begin position="379"/>
        <end position="396"/>
    </location>
</feature>
<feature type="domain" description="Mammalian cell entry C-terminal" evidence="4">
    <location>
        <begin position="124"/>
        <end position="292"/>
    </location>
</feature>
<feature type="transmembrane region" description="Helical" evidence="2">
    <location>
        <begin position="12"/>
        <end position="30"/>
    </location>
</feature>
<dbReference type="InterPro" id="IPR005693">
    <property type="entry name" value="Mce"/>
</dbReference>
<evidence type="ECO:0000313" key="6">
    <source>
        <dbReference type="Proteomes" id="UP000580861"/>
    </source>
</evidence>
<dbReference type="InterPro" id="IPR052336">
    <property type="entry name" value="MlaD_Phospholipid_Transporter"/>
</dbReference>
<dbReference type="GO" id="GO:0005576">
    <property type="term" value="C:extracellular region"/>
    <property type="evidence" value="ECO:0007669"/>
    <property type="project" value="TreeGrafter"/>
</dbReference>
<dbReference type="NCBIfam" id="TIGR00996">
    <property type="entry name" value="Mtu_fam_mce"/>
    <property type="match status" value="1"/>
</dbReference>
<protein>
    <submittedName>
        <fullName evidence="5">Phospholipid/cholesterol/gamma-HCH transport system substrate-binding protein</fullName>
    </submittedName>
</protein>
<evidence type="ECO:0000256" key="1">
    <source>
        <dbReference type="SAM" id="MobiDB-lite"/>
    </source>
</evidence>
<sequence>MRIRRGGGLPLVQLALFLVIGVGCSVYLGVTAVGPAEFRDATHVTVQMPDAGGLSPGASVTYHGVRAGDVDAVRLRTDGSGVDIAISFDGRLRVPADTRAVVAQDTAVALKHLDLRPAADKAPYLTDGATIHSEQTKTVLPLQTLLVNLMRLADSVDLGKVSSIADDLAIGFDGTSGHLRDILDDGGEIVAQLKAMRPTVDVLLTDAKDFLGEGTSARLPKVVSSLNRLTGELRGLVPKATPLLEQAPGLAEQLVPLLRVNQPQISALLANLVSPLEVTADRIPALRALFTAGPKGLGDLASSARNGYAAFTLVLAQGGICYYPVDRRTPTDTTPREPGLDFHCPGGQRGDSGVRGAANAPRPGTGTGAPAVPPPGAPDSSTGRTSWSSLYLQGAR</sequence>
<keyword evidence="2" id="KW-1133">Transmembrane helix</keyword>
<dbReference type="InterPro" id="IPR003399">
    <property type="entry name" value="Mce/MlaD"/>
</dbReference>
<reference evidence="5 6" key="1">
    <citation type="submission" date="2020-08" db="EMBL/GenBank/DDBJ databases">
        <title>Sequencing the genomes of 1000 actinobacteria strains.</title>
        <authorList>
            <person name="Klenk H.-P."/>
        </authorList>
    </citation>
    <scope>NUCLEOTIDE SEQUENCE [LARGE SCALE GENOMIC DNA]</scope>
    <source>
        <strain evidence="5 6">DSM 45272</strain>
    </source>
</reference>
<keyword evidence="6" id="KW-1185">Reference proteome</keyword>
<feature type="domain" description="Mce/MlaD" evidence="3">
    <location>
        <begin position="42"/>
        <end position="117"/>
    </location>
</feature>
<dbReference type="PROSITE" id="PS51257">
    <property type="entry name" value="PROKAR_LIPOPROTEIN"/>
    <property type="match status" value="1"/>
</dbReference>
<dbReference type="RefSeq" id="WP_184894309.1">
    <property type="nucleotide sequence ID" value="NZ_JACHMX010000001.1"/>
</dbReference>
<evidence type="ECO:0000259" key="3">
    <source>
        <dbReference type="Pfam" id="PF02470"/>
    </source>
</evidence>
<dbReference type="Pfam" id="PF02470">
    <property type="entry name" value="MlaD"/>
    <property type="match status" value="1"/>
</dbReference>
<dbReference type="Proteomes" id="UP000580861">
    <property type="component" value="Unassembled WGS sequence"/>
</dbReference>
<feature type="compositionally biased region" description="Low complexity" evidence="1">
    <location>
        <begin position="355"/>
        <end position="370"/>
    </location>
</feature>
<gene>
    <name evidence="5" type="ORF">HDA45_002183</name>
</gene>
<dbReference type="AlphaFoldDB" id="A0A841AW57"/>
<accession>A0A841AW57</accession>
<dbReference type="InterPro" id="IPR024516">
    <property type="entry name" value="Mce_C"/>
</dbReference>
<organism evidence="5 6">
    <name type="scientific">Amycolatopsis umgeniensis</name>
    <dbReference type="NCBI Taxonomy" id="336628"/>
    <lineage>
        <taxon>Bacteria</taxon>
        <taxon>Bacillati</taxon>
        <taxon>Actinomycetota</taxon>
        <taxon>Actinomycetes</taxon>
        <taxon>Pseudonocardiales</taxon>
        <taxon>Pseudonocardiaceae</taxon>
        <taxon>Amycolatopsis</taxon>
    </lineage>
</organism>
<evidence type="ECO:0000256" key="2">
    <source>
        <dbReference type="SAM" id="Phobius"/>
    </source>
</evidence>
<keyword evidence="2" id="KW-0472">Membrane</keyword>
<dbReference type="PANTHER" id="PTHR33371:SF16">
    <property type="entry name" value="MCE-FAMILY PROTEIN MCE3F"/>
    <property type="match status" value="1"/>
</dbReference>
<keyword evidence="2" id="KW-0812">Transmembrane</keyword>
<evidence type="ECO:0000313" key="5">
    <source>
        <dbReference type="EMBL" id="MBB5852096.1"/>
    </source>
</evidence>
<evidence type="ECO:0000259" key="4">
    <source>
        <dbReference type="Pfam" id="PF11887"/>
    </source>
</evidence>
<feature type="compositionally biased region" description="Basic and acidic residues" evidence="1">
    <location>
        <begin position="331"/>
        <end position="340"/>
    </location>
</feature>
<comment type="caution">
    <text evidence="5">The sequence shown here is derived from an EMBL/GenBank/DDBJ whole genome shotgun (WGS) entry which is preliminary data.</text>
</comment>
<dbReference type="EMBL" id="JACHMX010000001">
    <property type="protein sequence ID" value="MBB5852096.1"/>
    <property type="molecule type" value="Genomic_DNA"/>
</dbReference>